<dbReference type="eggNOG" id="COG5421">
    <property type="taxonomic scope" value="Bacteria"/>
</dbReference>
<feature type="domain" description="Transposase IS4-like" evidence="1">
    <location>
        <begin position="191"/>
        <end position="471"/>
    </location>
</feature>
<organism evidence="2 3">
    <name type="scientific">Gloeothece citriformis (strain PCC 7424)</name>
    <name type="common">Cyanothece sp. (strain PCC 7424)</name>
    <dbReference type="NCBI Taxonomy" id="65393"/>
    <lineage>
        <taxon>Bacteria</taxon>
        <taxon>Bacillati</taxon>
        <taxon>Cyanobacteriota</taxon>
        <taxon>Cyanophyceae</taxon>
        <taxon>Oscillatoriophycideae</taxon>
        <taxon>Chroococcales</taxon>
        <taxon>Aphanothecaceae</taxon>
        <taxon>Gloeothece</taxon>
        <taxon>Gloeothece citriformis</taxon>
    </lineage>
</organism>
<gene>
    <name evidence="2" type="ordered locus">PCC7424_2521</name>
</gene>
<dbReference type="GO" id="GO:0004803">
    <property type="term" value="F:transposase activity"/>
    <property type="evidence" value="ECO:0007669"/>
    <property type="project" value="InterPro"/>
</dbReference>
<dbReference type="KEGG" id="cyc:PCC7424_2521"/>
<dbReference type="EMBL" id="CP001291">
    <property type="protein sequence ID" value="ACK70938.1"/>
    <property type="molecule type" value="Genomic_DNA"/>
</dbReference>
<reference evidence="3" key="1">
    <citation type="journal article" date="2011" name="MBio">
        <title>Novel metabolic attributes of the genus Cyanothece, comprising a group of unicellular nitrogen-fixing Cyanobacteria.</title>
        <authorList>
            <person name="Bandyopadhyay A."/>
            <person name="Elvitigala T."/>
            <person name="Welsh E."/>
            <person name="Stockel J."/>
            <person name="Liberton M."/>
            <person name="Min H."/>
            <person name="Sherman L.A."/>
            <person name="Pakrasi H.B."/>
        </authorList>
    </citation>
    <scope>NUCLEOTIDE SEQUENCE [LARGE SCALE GENOMIC DNA]</scope>
    <source>
        <strain evidence="3">PCC 7424</strain>
    </source>
</reference>
<dbReference type="HOGENOM" id="CLU_022426_7_0_3"/>
<dbReference type="InterPro" id="IPR002559">
    <property type="entry name" value="Transposase_11"/>
</dbReference>
<evidence type="ECO:0000313" key="2">
    <source>
        <dbReference type="EMBL" id="ACK70938.1"/>
    </source>
</evidence>
<dbReference type="NCBIfam" id="NF033559">
    <property type="entry name" value="transpos_IS1634"/>
    <property type="match status" value="1"/>
</dbReference>
<protein>
    <submittedName>
        <fullName evidence="2">Transposase IS1634 family protein</fullName>
    </submittedName>
</protein>
<evidence type="ECO:0000313" key="3">
    <source>
        <dbReference type="Proteomes" id="UP000002384"/>
    </source>
</evidence>
<dbReference type="GO" id="GO:0006313">
    <property type="term" value="P:DNA transposition"/>
    <property type="evidence" value="ECO:0007669"/>
    <property type="project" value="InterPro"/>
</dbReference>
<dbReference type="STRING" id="65393.PCC7424_2521"/>
<dbReference type="OrthoDB" id="9767746at2"/>
<accession>B7KK53</accession>
<keyword evidence="3" id="KW-1185">Reference proteome</keyword>
<dbReference type="PANTHER" id="PTHR34614">
    <property type="match status" value="1"/>
</dbReference>
<dbReference type="AlphaFoldDB" id="B7KK53"/>
<dbReference type="GO" id="GO:0003677">
    <property type="term" value="F:DNA binding"/>
    <property type="evidence" value="ECO:0007669"/>
    <property type="project" value="InterPro"/>
</dbReference>
<sequence length="580" mass="65517">MYIERVPNRNSPPAVLLRESYREGNIVRKRTLANLSKLPDTVIENLKVVLKGGTTIENLSESFSIVRSLPHGHIAATLGTLKKLSLQKLIAAEPCRQRSLIEAMIVARVLDPRSKLATARGLHNETCFSSLSELLGIGTADEDELYEAMDWLIERQELIENELAKNHLSEGALVLYDLSSTYFEGTKCPLAKYGYSRDRKKGFLQIVFGLICDKRGCPIAVEVFKGNTSDTTTITTQIEKVRHRFGLQQVVWVGDRGMITQTRILEDFKKTEGLNWITALRNNQIRKLVEQDAVQLSLFDEKNLVEFSSPDYPGERLIACRNPFLAQEKSVTREALLQATEKELEKIVKATTREKRALKGADQIGLKVGKILNSKGVGKYFNINITSDSFSFSRKQDAINFARALDGVYIIRTSVEASLLDSGETVRAYKGLSQVEQAFRSYKTIDLKVRPIYHRLEHRVKAHVFLCMLAYYVEWHMRKALAPLLFDDEKVVEESEPNNNVVTSQKRSKKAKAKAARKKTSEKFTVHSFRTLMEDLATIAKNKIQSNCCEASLSFEKITQPTHLQQKALDLLGVSLICTQ</sequence>
<name>B7KK53_GLOC7</name>
<dbReference type="RefSeq" id="WP_015954541.1">
    <property type="nucleotide sequence ID" value="NC_011729.1"/>
</dbReference>
<dbReference type="Pfam" id="PF01609">
    <property type="entry name" value="DDE_Tnp_1"/>
    <property type="match status" value="1"/>
</dbReference>
<dbReference type="InterPro" id="IPR047654">
    <property type="entry name" value="IS1634_transpos"/>
</dbReference>
<dbReference type="Proteomes" id="UP000002384">
    <property type="component" value="Chromosome"/>
</dbReference>
<evidence type="ECO:0000259" key="1">
    <source>
        <dbReference type="Pfam" id="PF01609"/>
    </source>
</evidence>
<dbReference type="PANTHER" id="PTHR34614:SF2">
    <property type="entry name" value="TRANSPOSASE IS4-LIKE DOMAIN-CONTAINING PROTEIN"/>
    <property type="match status" value="1"/>
</dbReference>
<proteinExistence type="predicted"/>